<sequence>MVLIKKLALDEIKTLIKQSLGLGWSWVAAAQFLTGRVALNSFNSLPDDYELDGLNKLTIATLISVAHDFCANASSSGSISNGLMVANFSKDSPLTDIEKIQCIFNSKEKLH</sequence>
<name>A0A0F3IME3_9GAMM</name>
<reference evidence="1 2" key="2">
    <citation type="journal article" date="2016" name="Microb. Ecol.">
        <title>Genome Characteristics of a Novel Type I Methanotroph (Sn10-6) Isolated from a Flooded Indian Rice Field.</title>
        <authorList>
            <person name="Rahalkar M.C."/>
            <person name="Pandit P.S."/>
            <person name="Dhakephalkar P.K."/>
            <person name="Pore S."/>
            <person name="Arora P."/>
            <person name="Kapse N."/>
        </authorList>
    </citation>
    <scope>NUCLEOTIDE SEQUENCE [LARGE SCALE GENOMIC DNA]</scope>
    <source>
        <strain evidence="1 2">Sn10-6</strain>
    </source>
</reference>
<dbReference type="Proteomes" id="UP000033684">
    <property type="component" value="Unassembled WGS sequence"/>
</dbReference>
<reference evidence="2" key="1">
    <citation type="submission" date="2015-03" db="EMBL/GenBank/DDBJ databases">
        <title>Draft genome sequence of a novel methanotroph (Sn10-6) isolated from flooded ricefield rhizosphere in India.</title>
        <authorList>
            <person name="Pandit P.S."/>
            <person name="Pore S.D."/>
            <person name="Arora P."/>
            <person name="Kapse N.G."/>
            <person name="Dhakephalkar P.K."/>
            <person name="Rahalkar M.C."/>
        </authorList>
    </citation>
    <scope>NUCLEOTIDE SEQUENCE [LARGE SCALE GENOMIC DNA]</scope>
    <source>
        <strain evidence="2">Sn10-6</strain>
    </source>
</reference>
<organism evidence="1 2">
    <name type="scientific">Methylocucumis oryzae</name>
    <dbReference type="NCBI Taxonomy" id="1632867"/>
    <lineage>
        <taxon>Bacteria</taxon>
        <taxon>Pseudomonadati</taxon>
        <taxon>Pseudomonadota</taxon>
        <taxon>Gammaproteobacteria</taxon>
        <taxon>Methylococcales</taxon>
        <taxon>Methylococcaceae</taxon>
        <taxon>Methylocucumis</taxon>
    </lineage>
</organism>
<keyword evidence="2" id="KW-1185">Reference proteome</keyword>
<dbReference type="AlphaFoldDB" id="A0A0F3IME3"/>
<gene>
    <name evidence="1" type="ORF">VZ94_01525</name>
</gene>
<proteinExistence type="predicted"/>
<evidence type="ECO:0000313" key="2">
    <source>
        <dbReference type="Proteomes" id="UP000033684"/>
    </source>
</evidence>
<evidence type="ECO:0000313" key="1">
    <source>
        <dbReference type="EMBL" id="KJV07910.1"/>
    </source>
</evidence>
<protein>
    <submittedName>
        <fullName evidence="1">Uncharacterized protein</fullName>
    </submittedName>
</protein>
<accession>A0A0F3IME3</accession>
<dbReference type="EMBL" id="LAJX01000012">
    <property type="protein sequence ID" value="KJV07910.1"/>
    <property type="molecule type" value="Genomic_DNA"/>
</dbReference>
<comment type="caution">
    <text evidence="1">The sequence shown here is derived from an EMBL/GenBank/DDBJ whole genome shotgun (WGS) entry which is preliminary data.</text>
</comment>